<dbReference type="InterPro" id="IPR002498">
    <property type="entry name" value="PInositol-4-P-4/5-kinase_core"/>
</dbReference>
<evidence type="ECO:0000256" key="8">
    <source>
        <dbReference type="ARBA" id="ARBA00023098"/>
    </source>
</evidence>
<dbReference type="Ensembl" id="ENSRFET00010026751.1">
    <property type="protein sequence ID" value="ENSRFEP00010024613.1"/>
    <property type="gene ID" value="ENSRFEG00010016211.1"/>
</dbReference>
<dbReference type="Pfam" id="PF01504">
    <property type="entry name" value="PIP5K"/>
    <property type="match status" value="1"/>
</dbReference>
<evidence type="ECO:0000256" key="1">
    <source>
        <dbReference type="ARBA" id="ARBA00004370"/>
    </source>
</evidence>
<dbReference type="GO" id="GO:0016308">
    <property type="term" value="F:1-phosphatidylinositol-4-phosphate 5-kinase activity"/>
    <property type="evidence" value="ECO:0007669"/>
    <property type="project" value="TreeGrafter"/>
</dbReference>
<feature type="region of interest" description="Disordered" evidence="12">
    <location>
        <begin position="1"/>
        <end position="24"/>
    </location>
</feature>
<keyword evidence="4 11" id="KW-0808">Transferase</keyword>
<evidence type="ECO:0000256" key="10">
    <source>
        <dbReference type="ARBA" id="ARBA00070223"/>
    </source>
</evidence>
<sequence>MAAPSPGPREVLAPSPEAGRRVATSSSSRGGLLWRLRDKQPRLGLFEIGPGHELHRLTCMMQAGLWAATQVSIDHPLLGPPTEEDFSEVMTQVQEGFELGTLAGPAFAWLRHSLGLAEKDYQASLGPGGPYLQFLSTSKSKASFFLSHDQRFFLKTQRRKEVRALLAHLPRYMQHLRRHPHSLLARLLGVHSLRVARGKKKYFIIMQSVFYPASRISERYDIKGCEVSRWVDPAPEGSPLILVLKDLNFQGKTIYLGPQRSWLLRQMELDTAFLRELNVLDYSLLVAFHCLHKDERGPGSSLVLRTARSVQGVQSQDEPGAQNRRLLPEVPNALHILDGPEQRYFLGLVDLATVYGLRKRLEHLWKTLRYPGRTFSTVSPARYARRLYQWVEAHTE</sequence>
<dbReference type="FunFam" id="3.30.810.10:FF:000006">
    <property type="entry name" value="Phosphatidylinositol 4-phosphate 5-kinase-like protein 1"/>
    <property type="match status" value="1"/>
</dbReference>
<feature type="domain" description="PIPK" evidence="13">
    <location>
        <begin position="38"/>
        <end position="395"/>
    </location>
</feature>
<evidence type="ECO:0000256" key="11">
    <source>
        <dbReference type="PROSITE-ProRule" id="PRU00781"/>
    </source>
</evidence>
<keyword evidence="9" id="KW-0472">Membrane</keyword>
<reference evidence="14 17" key="4">
    <citation type="journal article" date="2020" name="Nature">
        <title>Six reference-quality genomes reveal evolution of bat adaptations.</title>
        <authorList>
            <person name="Jebb D."/>
            <person name="Huang Z."/>
            <person name="Pippel M."/>
            <person name="Hughes G.M."/>
            <person name="Lavrichenko K."/>
            <person name="Devanna P."/>
            <person name="Winkler S."/>
            <person name="Jermiin L.S."/>
            <person name="Skirmuntt E.C."/>
            <person name="Katzourakis A."/>
            <person name="Burkitt-Gray L."/>
            <person name="Ray D.A."/>
            <person name="Sullivan K.A.M."/>
            <person name="Roscito J.G."/>
            <person name="Kirilenko B.M."/>
            <person name="Davalos L.M."/>
            <person name="Corthals A.P."/>
            <person name="Power M.L."/>
            <person name="Jones G."/>
            <person name="Ransome R.D."/>
            <person name="Dechmann D.K.N."/>
            <person name="Locatelli A.G."/>
            <person name="Puechmaille S.J."/>
            <person name="Fedrigo O."/>
            <person name="Jarvis E.D."/>
            <person name="Hiller M."/>
            <person name="Vernes S.C."/>
            <person name="Myers E.W."/>
            <person name="Teeling E.C."/>
        </authorList>
    </citation>
    <scope>NUCLEOTIDE SEQUENCE [LARGE SCALE GENOMIC DNA]</scope>
    <source>
        <strain evidence="14">MRhiFer1</strain>
        <tissue evidence="14">Lung</tissue>
    </source>
</reference>
<evidence type="ECO:0000256" key="5">
    <source>
        <dbReference type="ARBA" id="ARBA00022741"/>
    </source>
</evidence>
<dbReference type="InterPro" id="IPR027484">
    <property type="entry name" value="PInositol-4-P-5-kinase_N"/>
</dbReference>
<keyword evidence="6 11" id="KW-0418">Kinase</keyword>
<dbReference type="GO" id="GO:0005524">
    <property type="term" value="F:ATP binding"/>
    <property type="evidence" value="ECO:0007669"/>
    <property type="project" value="UniProtKB-UniRule"/>
</dbReference>
<evidence type="ECO:0000256" key="9">
    <source>
        <dbReference type="ARBA" id="ARBA00023136"/>
    </source>
</evidence>
<organism evidence="15 16">
    <name type="scientific">Rhinolophus ferrumequinum</name>
    <name type="common">Greater horseshoe bat</name>
    <dbReference type="NCBI Taxonomy" id="59479"/>
    <lineage>
        <taxon>Eukaryota</taxon>
        <taxon>Metazoa</taxon>
        <taxon>Chordata</taxon>
        <taxon>Craniata</taxon>
        <taxon>Vertebrata</taxon>
        <taxon>Euteleostomi</taxon>
        <taxon>Mammalia</taxon>
        <taxon>Eutheria</taxon>
        <taxon>Laurasiatheria</taxon>
        <taxon>Chiroptera</taxon>
        <taxon>Yinpterochiroptera</taxon>
        <taxon>Rhinolophoidea</taxon>
        <taxon>Rhinolophidae</taxon>
        <taxon>Rhinolophinae</taxon>
        <taxon>Rhinolophus</taxon>
    </lineage>
</organism>
<dbReference type="GeneTree" id="ENSGT00940000158633"/>
<name>A0A671FQA3_RHIFE</name>
<evidence type="ECO:0000256" key="2">
    <source>
        <dbReference type="ARBA" id="ARBA00004496"/>
    </source>
</evidence>
<evidence type="ECO:0000256" key="6">
    <source>
        <dbReference type="ARBA" id="ARBA00022777"/>
    </source>
</evidence>
<dbReference type="GO" id="GO:0046854">
    <property type="term" value="P:phosphatidylinositol phosphate biosynthetic process"/>
    <property type="evidence" value="ECO:0007669"/>
    <property type="project" value="TreeGrafter"/>
</dbReference>
<evidence type="ECO:0000313" key="15">
    <source>
        <dbReference type="Ensembl" id="ENSRFEP00010024613.1"/>
    </source>
</evidence>
<dbReference type="EMBL" id="JACAGC010000012">
    <property type="protein sequence ID" value="KAF6327875.1"/>
    <property type="molecule type" value="Genomic_DNA"/>
</dbReference>
<keyword evidence="5 11" id="KW-0547">Nucleotide-binding</keyword>
<gene>
    <name evidence="15" type="primary">PIP5KL1</name>
    <name evidence="14" type="ORF">mRhiFer1_013032</name>
</gene>
<dbReference type="RefSeq" id="XP_032977987.1">
    <property type="nucleotide sequence ID" value="XM_033122096.1"/>
</dbReference>
<evidence type="ECO:0000313" key="17">
    <source>
        <dbReference type="Proteomes" id="UP000585614"/>
    </source>
</evidence>
<reference evidence="15 16" key="3">
    <citation type="submission" date="2018-12" db="EMBL/GenBank/DDBJ databases">
        <title>G10K-VGP greater horseshoe bat female genome, primary haplotype.</title>
        <authorList>
            <person name="Teeling E."/>
            <person name="Myers G."/>
            <person name="Vernes S."/>
            <person name="Pippel M."/>
            <person name="Winkler S."/>
            <person name="Fedrigo O."/>
            <person name="Rhie A."/>
            <person name="Koren S."/>
            <person name="Phillippy A."/>
            <person name="Lewin H."/>
            <person name="Damas J."/>
            <person name="Howe K."/>
            <person name="Mountcastle J."/>
            <person name="Jarvis E.D."/>
        </authorList>
    </citation>
    <scope>NUCLEOTIDE SEQUENCE [LARGE SCALE GENOMIC DNA]</scope>
</reference>
<dbReference type="Gene3D" id="3.30.800.10">
    <property type="entry name" value="Phosphatidylinositol Phosphate Kinase II Beta"/>
    <property type="match status" value="1"/>
</dbReference>
<dbReference type="Proteomes" id="UP000585614">
    <property type="component" value="Unassembled WGS sequence"/>
</dbReference>
<dbReference type="AlphaFoldDB" id="A0A671FQA3"/>
<evidence type="ECO:0000259" key="13">
    <source>
        <dbReference type="PROSITE" id="PS51455"/>
    </source>
</evidence>
<reference evidence="15 16" key="1">
    <citation type="journal article" date="2015" name="Annu Rev Anim Biosci">
        <title>The Genome 10K Project: a way forward.</title>
        <authorList>
            <person name="Koepfli K.P."/>
            <person name="Paten B."/>
            <person name="O'Brien S.J."/>
            <person name="Koepfli K.P."/>
            <person name="Paten B."/>
            <person name="Antunes A."/>
            <person name="Belov K."/>
            <person name="Bustamante C."/>
            <person name="Castoe T.A."/>
            <person name="Clawson H."/>
            <person name="Crawford A.J."/>
            <person name="Diekhans M."/>
            <person name="Distel D."/>
            <person name="Durbin R."/>
            <person name="Earl D."/>
            <person name="Fujita M.K."/>
            <person name="Gamble T."/>
            <person name="Georges A."/>
            <person name="Gemmell N."/>
            <person name="Gilbert M.T."/>
            <person name="Graves J.M."/>
            <person name="Green R.E."/>
            <person name="Hickey G."/>
            <person name="Jarvis E.D."/>
            <person name="Johnson W."/>
            <person name="Komissarov A."/>
            <person name="Korf I."/>
            <person name="Kuhn R."/>
            <person name="Larkin D.M."/>
            <person name="Lewin H."/>
            <person name="Lopez J.V."/>
            <person name="Ma J."/>
            <person name="Marques-Bonet T."/>
            <person name="Miller W."/>
            <person name="Murphy R."/>
            <person name="Pevzner P."/>
            <person name="Shapiro B."/>
            <person name="Steiner C."/>
            <person name="Tamazian G."/>
            <person name="Venkatesh B."/>
            <person name="Wang J."/>
            <person name="Wayne R."/>
            <person name="Wiley E."/>
            <person name="Yang H."/>
            <person name="Zhang G."/>
            <person name="Haussler D."/>
            <person name="Ryder O."/>
            <person name="O'Brien S.J."/>
        </authorList>
    </citation>
    <scope>NUCLEOTIDE SEQUENCE</scope>
</reference>
<evidence type="ECO:0000256" key="7">
    <source>
        <dbReference type="ARBA" id="ARBA00022840"/>
    </source>
</evidence>
<dbReference type="SUPFAM" id="SSF56104">
    <property type="entry name" value="SAICAR synthase-like"/>
    <property type="match status" value="1"/>
</dbReference>
<comment type="subcellular location">
    <subcellularLocation>
        <location evidence="2">Cytoplasm</location>
    </subcellularLocation>
    <subcellularLocation>
        <location evidence="1">Membrane</location>
    </subcellularLocation>
</comment>
<dbReference type="PROSITE" id="PS51455">
    <property type="entry name" value="PIPK"/>
    <property type="match status" value="1"/>
</dbReference>
<dbReference type="PANTHER" id="PTHR23086">
    <property type="entry name" value="PHOSPHATIDYLINOSITOL-4-PHOSPHATE 5-KINASE"/>
    <property type="match status" value="1"/>
</dbReference>
<keyword evidence="3" id="KW-0963">Cytoplasm</keyword>
<dbReference type="Gene3D" id="3.30.810.10">
    <property type="entry name" value="2-Layer Sandwich"/>
    <property type="match status" value="1"/>
</dbReference>
<protein>
    <recommendedName>
        <fullName evidence="10">Phosphatidylinositol 4-phosphate 5-kinase-like protein 1</fullName>
    </recommendedName>
</protein>
<proteinExistence type="predicted"/>
<accession>A0A671FQA3</accession>
<evidence type="ECO:0000313" key="16">
    <source>
        <dbReference type="Proteomes" id="UP000472240"/>
    </source>
</evidence>
<evidence type="ECO:0000256" key="4">
    <source>
        <dbReference type="ARBA" id="ARBA00022679"/>
    </source>
</evidence>
<evidence type="ECO:0000256" key="3">
    <source>
        <dbReference type="ARBA" id="ARBA00022490"/>
    </source>
</evidence>
<dbReference type="CDD" id="cd17304">
    <property type="entry name" value="PIPKc_PIP5KL1"/>
    <property type="match status" value="1"/>
</dbReference>
<evidence type="ECO:0000256" key="12">
    <source>
        <dbReference type="SAM" id="MobiDB-lite"/>
    </source>
</evidence>
<keyword evidence="7 11" id="KW-0067">ATP-binding</keyword>
<dbReference type="GO" id="GO:0005737">
    <property type="term" value="C:cytoplasm"/>
    <property type="evidence" value="ECO:0007669"/>
    <property type="project" value="UniProtKB-SubCell"/>
</dbReference>
<reference evidence="15 16" key="2">
    <citation type="journal article" date="2018" name="Annu Rev Anim Biosci">
        <title>Bat Biology, Genomes, and the Bat1K Project: To Generate Chromosome-Level Genomes for All Living Bat Species.</title>
        <authorList>
            <person name="Teeling E.C."/>
            <person name="Vernes S.C."/>
            <person name="Davalos L.M."/>
            <person name="Ray D.A."/>
            <person name="Gilbert M.T.P."/>
            <person name="Myers E."/>
        </authorList>
    </citation>
    <scope>NUCLEOTIDE SEQUENCE</scope>
</reference>
<dbReference type="GO" id="GO:0005886">
    <property type="term" value="C:plasma membrane"/>
    <property type="evidence" value="ECO:0007669"/>
    <property type="project" value="TreeGrafter"/>
</dbReference>
<dbReference type="Proteomes" id="UP000472240">
    <property type="component" value="Chromosome 12"/>
</dbReference>
<dbReference type="InterPro" id="IPR027483">
    <property type="entry name" value="PInositol-4-P-4/5-kinase_C_sf"/>
</dbReference>
<keyword evidence="16" id="KW-1185">Reference proteome</keyword>
<dbReference type="GeneID" id="117031612"/>
<dbReference type="CTD" id="138429"/>
<dbReference type="SMART" id="SM00330">
    <property type="entry name" value="PIPKc"/>
    <property type="match status" value="1"/>
</dbReference>
<dbReference type="FunFam" id="3.30.800.10:FF:000011">
    <property type="entry name" value="Phosphatidylinositol 4-phosphate 5-kinase-like protein 1"/>
    <property type="match status" value="1"/>
</dbReference>
<keyword evidence="8" id="KW-0443">Lipid metabolism</keyword>
<dbReference type="InterPro" id="IPR023610">
    <property type="entry name" value="PInositol-4/5-P-5/4-kinase"/>
</dbReference>
<dbReference type="PANTHER" id="PTHR23086:SF46">
    <property type="entry name" value="PHOSPHATIDYLINOSITOL 4-PHOSPHATE 5-KINASE-LIKE PROTEIN 1"/>
    <property type="match status" value="1"/>
</dbReference>
<evidence type="ECO:0000313" key="14">
    <source>
        <dbReference type="EMBL" id="KAF6327875.1"/>
    </source>
</evidence>
<reference evidence="15" key="5">
    <citation type="submission" date="2025-05" db="UniProtKB">
        <authorList>
            <consortium name="Ensembl"/>
        </authorList>
    </citation>
    <scope>IDENTIFICATION</scope>
</reference>